<name>A0A0N0GHV7_PSESX</name>
<dbReference type="Proteomes" id="UP000037891">
    <property type="component" value="Unassembled WGS sequence"/>
</dbReference>
<dbReference type="EMBL" id="LGLN01000010">
    <property type="protein sequence ID" value="KPC36256.1"/>
    <property type="molecule type" value="Genomic_DNA"/>
</dbReference>
<proteinExistence type="predicted"/>
<reference evidence="1 2" key="2">
    <citation type="submission" date="2015-10" db="EMBL/GenBank/DDBJ databases">
        <title>Comparative genomics and high-throughput reverse genetic screens identify a new phytobacterial MAMP and an Arabidopsis receptor required for immune elicitation.</title>
        <authorList>
            <person name="Mott G.A."/>
            <person name="Thakur S."/>
            <person name="Wang P.W."/>
            <person name="Desveaux D."/>
            <person name="Guttman D.S."/>
        </authorList>
    </citation>
    <scope>NUCLEOTIDE SEQUENCE [LARGE SCALE GENOMIC DNA]</scope>
    <source>
        <strain evidence="1 2">0788_9</strain>
    </source>
</reference>
<organism evidence="1 2">
    <name type="scientific">Pseudomonas syringae pv. cilantro</name>
    <dbReference type="NCBI Taxonomy" id="81035"/>
    <lineage>
        <taxon>Bacteria</taxon>
        <taxon>Pseudomonadati</taxon>
        <taxon>Pseudomonadota</taxon>
        <taxon>Gammaproteobacteria</taxon>
        <taxon>Pseudomonadales</taxon>
        <taxon>Pseudomonadaceae</taxon>
        <taxon>Pseudomonas</taxon>
        <taxon>Pseudomonas syringae</taxon>
    </lineage>
</organism>
<evidence type="ECO:0000313" key="2">
    <source>
        <dbReference type="Proteomes" id="UP000037891"/>
    </source>
</evidence>
<reference evidence="1 2" key="1">
    <citation type="submission" date="2015-07" db="EMBL/GenBank/DDBJ databases">
        <authorList>
            <person name="Noorani M."/>
        </authorList>
    </citation>
    <scope>NUCLEOTIDE SEQUENCE [LARGE SCALE GENOMIC DNA]</scope>
    <source>
        <strain evidence="1 2">0788_9</strain>
    </source>
</reference>
<dbReference type="AlphaFoldDB" id="A0A0N0GHV7"/>
<evidence type="ECO:0000313" key="1">
    <source>
        <dbReference type="EMBL" id="KPC36256.1"/>
    </source>
</evidence>
<gene>
    <name evidence="1" type="ORF">ABJ99_0446</name>
</gene>
<protein>
    <submittedName>
        <fullName evidence="1">Uncharacterized protein</fullName>
    </submittedName>
</protein>
<sequence>MVSARAQVSVTQVQASSYRLQANDVPAWVNRLTTHSLAA</sequence>
<accession>A0A0N0GHV7</accession>
<comment type="caution">
    <text evidence="1">The sequence shown here is derived from an EMBL/GenBank/DDBJ whole genome shotgun (WGS) entry which is preliminary data.</text>
</comment>